<evidence type="ECO:0000313" key="3">
    <source>
        <dbReference type="Proteomes" id="UP000283530"/>
    </source>
</evidence>
<keyword evidence="1" id="KW-1133">Transmembrane helix</keyword>
<evidence type="ECO:0000256" key="1">
    <source>
        <dbReference type="SAM" id="Phobius"/>
    </source>
</evidence>
<accession>A0A443NIU0</accession>
<gene>
    <name evidence="2" type="ORF">CKAN_00696000</name>
</gene>
<comment type="caution">
    <text evidence="2">The sequence shown here is derived from an EMBL/GenBank/DDBJ whole genome shotgun (WGS) entry which is preliminary data.</text>
</comment>
<dbReference type="EMBL" id="QPKB01000003">
    <property type="protein sequence ID" value="RWR78429.1"/>
    <property type="molecule type" value="Genomic_DNA"/>
</dbReference>
<evidence type="ECO:0000313" key="2">
    <source>
        <dbReference type="EMBL" id="RWR78429.1"/>
    </source>
</evidence>
<name>A0A443NIU0_9MAGN</name>
<keyword evidence="1" id="KW-0472">Membrane</keyword>
<dbReference type="Proteomes" id="UP000283530">
    <property type="component" value="Unassembled WGS sequence"/>
</dbReference>
<protein>
    <submittedName>
        <fullName evidence="2">Uncharacterized protein</fullName>
    </submittedName>
</protein>
<proteinExistence type="predicted"/>
<sequence>MPRDMDMREKNCRVDKVIEDDPSSSTIHAINDGGDDFSVLEIGLIFIFFILFFSLWTRTHFHHFLFSSNLKLLLRGSTDEKIKKENKKRRGQSWGLLLPKLKLRTELKKEEEKQMENDYFVFSFCSETCPCPSFLLTKPFMSHATIEGNYTTWSVVLHKGQDFVPAAKRLQLSPWNFH</sequence>
<dbReference type="AlphaFoldDB" id="A0A443NIU0"/>
<keyword evidence="1" id="KW-0812">Transmembrane</keyword>
<reference evidence="2 3" key="1">
    <citation type="journal article" date="2019" name="Nat. Plants">
        <title>Stout camphor tree genome fills gaps in understanding of flowering plant genome evolution.</title>
        <authorList>
            <person name="Chaw S.M."/>
            <person name="Liu Y.C."/>
            <person name="Wu Y.W."/>
            <person name="Wang H.Y."/>
            <person name="Lin C.I."/>
            <person name="Wu C.S."/>
            <person name="Ke H.M."/>
            <person name="Chang L.Y."/>
            <person name="Hsu C.Y."/>
            <person name="Yang H.T."/>
            <person name="Sudianto E."/>
            <person name="Hsu M.H."/>
            <person name="Wu K.P."/>
            <person name="Wang L.N."/>
            <person name="Leebens-Mack J.H."/>
            <person name="Tsai I.J."/>
        </authorList>
    </citation>
    <scope>NUCLEOTIDE SEQUENCE [LARGE SCALE GENOMIC DNA]</scope>
    <source>
        <strain evidence="3">cv. Chaw 1501</strain>
        <tissue evidence="2">Young leaves</tissue>
    </source>
</reference>
<feature type="transmembrane region" description="Helical" evidence="1">
    <location>
        <begin position="37"/>
        <end position="56"/>
    </location>
</feature>
<organism evidence="2 3">
    <name type="scientific">Cinnamomum micranthum f. kanehirae</name>
    <dbReference type="NCBI Taxonomy" id="337451"/>
    <lineage>
        <taxon>Eukaryota</taxon>
        <taxon>Viridiplantae</taxon>
        <taxon>Streptophyta</taxon>
        <taxon>Embryophyta</taxon>
        <taxon>Tracheophyta</taxon>
        <taxon>Spermatophyta</taxon>
        <taxon>Magnoliopsida</taxon>
        <taxon>Magnoliidae</taxon>
        <taxon>Laurales</taxon>
        <taxon>Lauraceae</taxon>
        <taxon>Cinnamomum</taxon>
    </lineage>
</organism>
<keyword evidence="3" id="KW-1185">Reference proteome</keyword>